<reference evidence="1 2" key="1">
    <citation type="submission" date="2018-10" db="EMBL/GenBank/DDBJ databases">
        <title>Phylogenomics of Brevibacillus.</title>
        <authorList>
            <person name="Dunlap C."/>
        </authorList>
    </citation>
    <scope>NUCLEOTIDE SEQUENCE [LARGE SCALE GENOMIC DNA]</scope>
    <source>
        <strain evidence="1 2">DSM 100115</strain>
    </source>
</reference>
<organism evidence="1 2">
    <name type="scientific">Brevibacillus gelatini</name>
    <dbReference type="NCBI Taxonomy" id="1655277"/>
    <lineage>
        <taxon>Bacteria</taxon>
        <taxon>Bacillati</taxon>
        <taxon>Bacillota</taxon>
        <taxon>Bacilli</taxon>
        <taxon>Bacillales</taxon>
        <taxon>Paenibacillaceae</taxon>
        <taxon>Brevibacillus</taxon>
    </lineage>
</organism>
<sequence length="63" mass="7086">MSVYSDATFSVNQYDKDGDVVDECVLVHIGTTILRFSTVSQLDVFIERLQTISSEIKGSYYNS</sequence>
<accession>A0A3M8B919</accession>
<name>A0A3M8B919_9BACL</name>
<dbReference type="Proteomes" id="UP000268829">
    <property type="component" value="Unassembled WGS sequence"/>
</dbReference>
<evidence type="ECO:0000313" key="2">
    <source>
        <dbReference type="Proteomes" id="UP000268829"/>
    </source>
</evidence>
<dbReference type="AlphaFoldDB" id="A0A3M8B919"/>
<proteinExistence type="predicted"/>
<keyword evidence="2" id="KW-1185">Reference proteome</keyword>
<protein>
    <submittedName>
        <fullName evidence="1">Uncharacterized protein</fullName>
    </submittedName>
</protein>
<gene>
    <name evidence="1" type="ORF">EDM57_04870</name>
</gene>
<evidence type="ECO:0000313" key="1">
    <source>
        <dbReference type="EMBL" id="RNB59477.1"/>
    </source>
</evidence>
<comment type="caution">
    <text evidence="1">The sequence shown here is derived from an EMBL/GenBank/DDBJ whole genome shotgun (WGS) entry which is preliminary data.</text>
</comment>
<dbReference type="EMBL" id="RHHS01000013">
    <property type="protein sequence ID" value="RNB59477.1"/>
    <property type="molecule type" value="Genomic_DNA"/>
</dbReference>